<dbReference type="PRINTS" id="PR00507">
    <property type="entry name" value="N12N6MTFRASE"/>
</dbReference>
<keyword evidence="2" id="KW-0808">Transferase</keyword>
<dbReference type="EMBL" id="CP000449">
    <property type="protein sequence ID" value="ABI64558.1"/>
    <property type="molecule type" value="Genomic_DNA"/>
</dbReference>
<dbReference type="InterPro" id="IPR000241">
    <property type="entry name" value="RlmKL-like_Mtase"/>
</dbReference>
<feature type="domain" description="RlmL ferredoxin-like" evidence="4">
    <location>
        <begin position="8"/>
        <end position="63"/>
    </location>
</feature>
<dbReference type="CDD" id="cd11715">
    <property type="entry name" value="THUMP_AdoMetMT"/>
    <property type="match status" value="1"/>
</dbReference>
<protein>
    <submittedName>
        <fullName evidence="5">Putative RNA methylase</fullName>
    </submittedName>
</protein>
<evidence type="ECO:0000313" key="5">
    <source>
        <dbReference type="EMBL" id="ABI64558.1"/>
    </source>
</evidence>
<evidence type="ECO:0000259" key="4">
    <source>
        <dbReference type="Pfam" id="PF22020"/>
    </source>
</evidence>
<dbReference type="InterPro" id="IPR054170">
    <property type="entry name" value="RlmL_1st"/>
</dbReference>
<dbReference type="Gene3D" id="3.30.2130.30">
    <property type="match status" value="1"/>
</dbReference>
<accession>Q0AT29</accession>
<dbReference type="Proteomes" id="UP000001964">
    <property type="component" value="Chromosome"/>
</dbReference>
<evidence type="ECO:0000256" key="2">
    <source>
        <dbReference type="ARBA" id="ARBA00022679"/>
    </source>
</evidence>
<dbReference type="Pfam" id="PF01170">
    <property type="entry name" value="UPF0020"/>
    <property type="match status" value="1"/>
</dbReference>
<keyword evidence="1 5" id="KW-0489">Methyltransferase</keyword>
<sequence length="375" mass="40745">MTSDMPFEIFLAVPPGLEPMLRAELVEKGFKAPQVEAGGVTITGGWPDVWRANLEVRGASRILARIGAFRVVHLSQLDKRARQFDWLAVLKPGVPVRVEASCRKSKIYHAGAAAERVANAIATAIGVPTSDDAAVCVRVRIDDNLCTLSIDTSGELLHRRGFKAEVNKAPMRENLAALFLRACGFDGVEPVLDPMCGSGTFVIEAAEIAGRLAPGRERAFAFEHLAGFEPVIWQSMKSDAGARATARSVVSRYRGSDRDEGAVRMSRTNAQRARVDDVTMFDVCPVEQLERPDSPPGLVIVNPPYGARIGNRKSLYGVYGALGDTMRTRFAGWRVGLITTDSALARATRLPFAPPGRPVDHGGLKIRLHLTKPLR</sequence>
<keyword evidence="6" id="KW-1185">Reference proteome</keyword>
<dbReference type="AlphaFoldDB" id="Q0AT29"/>
<dbReference type="eggNOG" id="COG0116">
    <property type="taxonomic scope" value="Bacteria"/>
</dbReference>
<dbReference type="KEGG" id="mmr:Mmar10_0265"/>
<dbReference type="InterPro" id="IPR029063">
    <property type="entry name" value="SAM-dependent_MTases_sf"/>
</dbReference>
<dbReference type="SUPFAM" id="SSF53335">
    <property type="entry name" value="S-adenosyl-L-methionine-dependent methyltransferases"/>
    <property type="match status" value="1"/>
</dbReference>
<dbReference type="GO" id="GO:0008990">
    <property type="term" value="F:rRNA (guanine-N2-)-methyltransferase activity"/>
    <property type="evidence" value="ECO:0007669"/>
    <property type="project" value="TreeGrafter"/>
</dbReference>
<evidence type="ECO:0000313" key="6">
    <source>
        <dbReference type="Proteomes" id="UP000001964"/>
    </source>
</evidence>
<dbReference type="RefSeq" id="WP_011642205.1">
    <property type="nucleotide sequence ID" value="NC_008347.1"/>
</dbReference>
<dbReference type="STRING" id="394221.Mmar10_0265"/>
<dbReference type="GO" id="GO:0070043">
    <property type="term" value="F:rRNA (guanine-N7-)-methyltransferase activity"/>
    <property type="evidence" value="ECO:0007669"/>
    <property type="project" value="TreeGrafter"/>
</dbReference>
<reference evidence="5 6" key="1">
    <citation type="submission" date="2006-08" db="EMBL/GenBank/DDBJ databases">
        <title>Complete sequence of Maricaulis maris MCS10.</title>
        <authorList>
            <consortium name="US DOE Joint Genome Institute"/>
            <person name="Copeland A."/>
            <person name="Lucas S."/>
            <person name="Lapidus A."/>
            <person name="Barry K."/>
            <person name="Detter J.C."/>
            <person name="Glavina del Rio T."/>
            <person name="Hammon N."/>
            <person name="Israni S."/>
            <person name="Dalin E."/>
            <person name="Tice H."/>
            <person name="Pitluck S."/>
            <person name="Saunders E."/>
            <person name="Brettin T."/>
            <person name="Bruce D."/>
            <person name="Han C."/>
            <person name="Tapia R."/>
            <person name="Gilna P."/>
            <person name="Schmutz J."/>
            <person name="Larimer F."/>
            <person name="Land M."/>
            <person name="Hauser L."/>
            <person name="Kyrpides N."/>
            <person name="Mikhailova N."/>
            <person name="Viollier P."/>
            <person name="Stephens C."/>
            <person name="Richardson P."/>
        </authorList>
    </citation>
    <scope>NUCLEOTIDE SEQUENCE [LARGE SCALE GENOMIC DNA]</scope>
    <source>
        <strain evidence="5 6">MCS10</strain>
    </source>
</reference>
<feature type="domain" description="Ribosomal RNA large subunit methyltransferase K/L-like methyltransferase" evidence="3">
    <location>
        <begin position="161"/>
        <end position="349"/>
    </location>
</feature>
<dbReference type="PANTHER" id="PTHR47313">
    <property type="entry name" value="RIBOSOMAL RNA LARGE SUBUNIT METHYLTRANSFERASE K/L"/>
    <property type="match status" value="1"/>
</dbReference>
<dbReference type="HOGENOM" id="CLU_032119_3_3_5"/>
<dbReference type="InterPro" id="IPR053943">
    <property type="entry name" value="RlmKL-like_Mtase_CS"/>
</dbReference>
<dbReference type="Pfam" id="PF22020">
    <property type="entry name" value="RlmL_1st"/>
    <property type="match status" value="1"/>
</dbReference>
<name>Q0AT29_MARMM</name>
<proteinExistence type="predicted"/>
<evidence type="ECO:0000259" key="3">
    <source>
        <dbReference type="Pfam" id="PF01170"/>
    </source>
</evidence>
<dbReference type="PROSITE" id="PS01261">
    <property type="entry name" value="UPF0020"/>
    <property type="match status" value="1"/>
</dbReference>
<gene>
    <name evidence="5" type="ordered locus">Mmar10_0265</name>
</gene>
<dbReference type="Gene3D" id="3.40.50.150">
    <property type="entry name" value="Vaccinia Virus protein VP39"/>
    <property type="match status" value="1"/>
</dbReference>
<evidence type="ECO:0000256" key="1">
    <source>
        <dbReference type="ARBA" id="ARBA00022603"/>
    </source>
</evidence>
<organism evidence="5 6">
    <name type="scientific">Maricaulis maris (strain MCS10)</name>
    <name type="common">Caulobacter maris</name>
    <dbReference type="NCBI Taxonomy" id="394221"/>
    <lineage>
        <taxon>Bacteria</taxon>
        <taxon>Pseudomonadati</taxon>
        <taxon>Pseudomonadota</taxon>
        <taxon>Alphaproteobacteria</taxon>
        <taxon>Maricaulales</taxon>
        <taxon>Maricaulaceae</taxon>
        <taxon>Maricaulis</taxon>
    </lineage>
</organism>
<dbReference type="PANTHER" id="PTHR47313:SF1">
    <property type="entry name" value="RIBOSOMAL RNA LARGE SUBUNIT METHYLTRANSFERASE K_L"/>
    <property type="match status" value="1"/>
</dbReference>
<dbReference type="OrthoDB" id="9809404at2"/>